<dbReference type="InterPro" id="IPR035901">
    <property type="entry name" value="GIY-YIG_endonuc_sf"/>
</dbReference>
<dbReference type="PANTHER" id="PTHR20208:SF10">
    <property type="entry name" value="STRUCTURE-SPECIFIC ENDONUCLEASE SUBUNIT SLX1"/>
    <property type="match status" value="1"/>
</dbReference>
<evidence type="ECO:0000313" key="3">
    <source>
        <dbReference type="WBParaSite" id="ASIM_0002032901-mRNA-1"/>
    </source>
</evidence>
<evidence type="ECO:0000313" key="1">
    <source>
        <dbReference type="EMBL" id="VDK71532.1"/>
    </source>
</evidence>
<accession>A0A0M3KH64</accession>
<dbReference type="AlphaFoldDB" id="A0A0M3KH64"/>
<dbReference type="PANTHER" id="PTHR20208">
    <property type="entry name" value="STRUCTURE-SPECIFIC ENDONUCLEASE SUBUNIT SLX1"/>
    <property type="match status" value="1"/>
</dbReference>
<gene>
    <name evidence="1" type="ORF">ASIM_LOCUS19712</name>
</gene>
<sequence>MVCIIHGFPNSVSALRFEWAWQNPEKSRRLRLLTLKKGKKESAFEFRIRIVLHMLNSDPWRKLALTFRWLLPACEINFPAEMQLPAHMRIARGLVEKTSTLVPQLIEEYICIGKCAICSRQIKNVS</sequence>
<protein>
    <submittedName>
        <fullName evidence="3">SOCS box domain-containing protein</fullName>
    </submittedName>
</protein>
<proteinExistence type="predicted"/>
<keyword evidence="2" id="KW-1185">Reference proteome</keyword>
<dbReference type="Proteomes" id="UP000267096">
    <property type="component" value="Unassembled WGS sequence"/>
</dbReference>
<name>A0A0M3KH64_ANISI</name>
<dbReference type="OrthoDB" id="24645at2759"/>
<evidence type="ECO:0000313" key="2">
    <source>
        <dbReference type="Proteomes" id="UP000267096"/>
    </source>
</evidence>
<dbReference type="GO" id="GO:0033557">
    <property type="term" value="C:Slx1-Slx4 complex"/>
    <property type="evidence" value="ECO:0007669"/>
    <property type="project" value="TreeGrafter"/>
</dbReference>
<organism evidence="3">
    <name type="scientific">Anisakis simplex</name>
    <name type="common">Herring worm</name>
    <dbReference type="NCBI Taxonomy" id="6269"/>
    <lineage>
        <taxon>Eukaryota</taxon>
        <taxon>Metazoa</taxon>
        <taxon>Ecdysozoa</taxon>
        <taxon>Nematoda</taxon>
        <taxon>Chromadorea</taxon>
        <taxon>Rhabditida</taxon>
        <taxon>Spirurina</taxon>
        <taxon>Ascaridomorpha</taxon>
        <taxon>Ascaridoidea</taxon>
        <taxon>Anisakidae</taxon>
        <taxon>Anisakis</taxon>
        <taxon>Anisakis simplex complex</taxon>
    </lineage>
</organism>
<dbReference type="Gene3D" id="3.40.1440.10">
    <property type="entry name" value="GIY-YIG endonuclease"/>
    <property type="match status" value="1"/>
</dbReference>
<dbReference type="EMBL" id="UYRR01037797">
    <property type="protein sequence ID" value="VDK71532.1"/>
    <property type="molecule type" value="Genomic_DNA"/>
</dbReference>
<dbReference type="WBParaSite" id="ASIM_0002032901-mRNA-1">
    <property type="protein sequence ID" value="ASIM_0002032901-mRNA-1"/>
    <property type="gene ID" value="ASIM_0002032901"/>
</dbReference>
<dbReference type="GO" id="GO:0008821">
    <property type="term" value="F:crossover junction DNA endonuclease activity"/>
    <property type="evidence" value="ECO:0007669"/>
    <property type="project" value="TreeGrafter"/>
</dbReference>
<reference evidence="3" key="1">
    <citation type="submission" date="2017-02" db="UniProtKB">
        <authorList>
            <consortium name="WormBaseParasite"/>
        </authorList>
    </citation>
    <scope>IDENTIFICATION</scope>
</reference>
<dbReference type="GO" id="GO:0017108">
    <property type="term" value="F:5'-flap endonuclease activity"/>
    <property type="evidence" value="ECO:0007669"/>
    <property type="project" value="TreeGrafter"/>
</dbReference>
<dbReference type="InterPro" id="IPR050381">
    <property type="entry name" value="SLX1_endonuclease"/>
</dbReference>
<dbReference type="GO" id="GO:0000724">
    <property type="term" value="P:double-strand break repair via homologous recombination"/>
    <property type="evidence" value="ECO:0007669"/>
    <property type="project" value="TreeGrafter"/>
</dbReference>
<reference evidence="1 2" key="2">
    <citation type="submission" date="2018-11" db="EMBL/GenBank/DDBJ databases">
        <authorList>
            <consortium name="Pathogen Informatics"/>
        </authorList>
    </citation>
    <scope>NUCLEOTIDE SEQUENCE [LARGE SCALE GENOMIC DNA]</scope>
</reference>